<feature type="transmembrane region" description="Helical" evidence="5">
    <location>
        <begin position="52"/>
        <end position="72"/>
    </location>
</feature>
<feature type="transmembrane region" description="Helical" evidence="5">
    <location>
        <begin position="252"/>
        <end position="272"/>
    </location>
</feature>
<dbReference type="InterPro" id="IPR011701">
    <property type="entry name" value="MFS"/>
</dbReference>
<dbReference type="RefSeq" id="WP_269606183.1">
    <property type="nucleotide sequence ID" value="NZ_JAPWIJ010000006.1"/>
</dbReference>
<evidence type="ECO:0000256" key="2">
    <source>
        <dbReference type="ARBA" id="ARBA00022692"/>
    </source>
</evidence>
<keyword evidence="2 5" id="KW-0812">Transmembrane</keyword>
<feature type="transmembrane region" description="Helical" evidence="5">
    <location>
        <begin position="170"/>
        <end position="187"/>
    </location>
</feature>
<dbReference type="Proteomes" id="UP001081071">
    <property type="component" value="Unassembled WGS sequence"/>
</dbReference>
<name>A0ABT4MGQ4_9NOCA</name>
<dbReference type="EMBL" id="JAPWIJ010000006">
    <property type="protein sequence ID" value="MCZ4520170.1"/>
    <property type="molecule type" value="Genomic_DNA"/>
</dbReference>
<evidence type="ECO:0000256" key="3">
    <source>
        <dbReference type="ARBA" id="ARBA00022989"/>
    </source>
</evidence>
<sequence length="400" mass="41187">MSDIDAASARTAVAVRATYTAFIGAGFAFASWASRIPQVRDRLELTSSQLGIVLLAIAVGSLLALPMSGIIINRFGSRLTVTVMSLVLAAGLTIIATGYLVGVVPLLIGLFVLGFANGAWDVAMNVHGAVAERRLGRSIMPRFHAGFSAGTVAGALIGTAMVALNISVTVHLLTVAVVIAGAIPWGVRHFLNESDAEPEQSTPGTTRPHALARWKEPRTLLIGVVALSFAFAEGSGNDWLNIALIDGYDASAVAGTLAFTTFLVAMTALRWFGNGLLDRYGRVVVLRGLAGVSVVGVLLFVLSPVVPLAFLGAFLWGSGVSLGFPVAMSAAADEPAAAAARVSVVASIGYFAFLGGPPLIGFLGGHGDVLRALLVVAALLAASLLVMGALRPLPGSNSRH</sequence>
<feature type="domain" description="Major facilitator superfamily (MFS) profile" evidence="6">
    <location>
        <begin position="1"/>
        <end position="395"/>
    </location>
</feature>
<feature type="transmembrane region" description="Helical" evidence="5">
    <location>
        <begin position="12"/>
        <end position="32"/>
    </location>
</feature>
<accession>A0ABT4MGQ4</accession>
<feature type="transmembrane region" description="Helical" evidence="5">
    <location>
        <begin position="143"/>
        <end position="164"/>
    </location>
</feature>
<dbReference type="PANTHER" id="PTHR23514:SF13">
    <property type="entry name" value="INNER MEMBRANE PROTEIN YBJJ"/>
    <property type="match status" value="1"/>
</dbReference>
<evidence type="ECO:0000313" key="7">
    <source>
        <dbReference type="EMBL" id="MCZ4520170.1"/>
    </source>
</evidence>
<feature type="transmembrane region" description="Helical" evidence="5">
    <location>
        <begin position="369"/>
        <end position="390"/>
    </location>
</feature>
<evidence type="ECO:0000313" key="8">
    <source>
        <dbReference type="Proteomes" id="UP001081071"/>
    </source>
</evidence>
<feature type="transmembrane region" description="Helical" evidence="5">
    <location>
        <begin position="284"/>
        <end position="302"/>
    </location>
</feature>
<dbReference type="InterPro" id="IPR036259">
    <property type="entry name" value="MFS_trans_sf"/>
</dbReference>
<protein>
    <submittedName>
        <fullName evidence="7">MFS transporter</fullName>
    </submittedName>
</protein>
<evidence type="ECO:0000256" key="1">
    <source>
        <dbReference type="ARBA" id="ARBA00004651"/>
    </source>
</evidence>
<feature type="transmembrane region" description="Helical" evidence="5">
    <location>
        <begin position="308"/>
        <end position="330"/>
    </location>
</feature>
<evidence type="ECO:0000259" key="6">
    <source>
        <dbReference type="PROSITE" id="PS50850"/>
    </source>
</evidence>
<proteinExistence type="predicted"/>
<feature type="transmembrane region" description="Helical" evidence="5">
    <location>
        <begin position="107"/>
        <end position="131"/>
    </location>
</feature>
<dbReference type="Pfam" id="PF07690">
    <property type="entry name" value="MFS_1"/>
    <property type="match status" value="1"/>
</dbReference>
<evidence type="ECO:0000256" key="4">
    <source>
        <dbReference type="ARBA" id="ARBA00023136"/>
    </source>
</evidence>
<comment type="caution">
    <text evidence="7">The sequence shown here is derived from an EMBL/GenBank/DDBJ whole genome shotgun (WGS) entry which is preliminary data.</text>
</comment>
<evidence type="ECO:0000256" key="5">
    <source>
        <dbReference type="SAM" id="Phobius"/>
    </source>
</evidence>
<keyword evidence="8" id="KW-1185">Reference proteome</keyword>
<gene>
    <name evidence="7" type="ORF">O4220_16790</name>
</gene>
<dbReference type="Gene3D" id="1.20.1250.20">
    <property type="entry name" value="MFS general substrate transporter like domains"/>
    <property type="match status" value="2"/>
</dbReference>
<organism evidence="7 8">
    <name type="scientific">Rhodococcus ruber</name>
    <dbReference type="NCBI Taxonomy" id="1830"/>
    <lineage>
        <taxon>Bacteria</taxon>
        <taxon>Bacillati</taxon>
        <taxon>Actinomycetota</taxon>
        <taxon>Actinomycetes</taxon>
        <taxon>Mycobacteriales</taxon>
        <taxon>Nocardiaceae</taxon>
        <taxon>Rhodococcus</taxon>
    </lineage>
</organism>
<comment type="subcellular location">
    <subcellularLocation>
        <location evidence="1">Cell membrane</location>
        <topology evidence="1">Multi-pass membrane protein</topology>
    </subcellularLocation>
</comment>
<feature type="transmembrane region" description="Helical" evidence="5">
    <location>
        <begin position="342"/>
        <end position="363"/>
    </location>
</feature>
<keyword evidence="3 5" id="KW-1133">Transmembrane helix</keyword>
<keyword evidence="4 5" id="KW-0472">Membrane</keyword>
<reference evidence="7" key="1">
    <citation type="submission" date="2022-12" db="EMBL/GenBank/DDBJ databases">
        <authorList>
            <person name="Krivoruchko A.V."/>
            <person name="Elkin A."/>
        </authorList>
    </citation>
    <scope>NUCLEOTIDE SEQUENCE</scope>
    <source>
        <strain evidence="7">IEGM 1391</strain>
    </source>
</reference>
<dbReference type="SUPFAM" id="SSF103473">
    <property type="entry name" value="MFS general substrate transporter"/>
    <property type="match status" value="1"/>
</dbReference>
<dbReference type="InterPro" id="IPR020846">
    <property type="entry name" value="MFS_dom"/>
</dbReference>
<feature type="transmembrane region" description="Helical" evidence="5">
    <location>
        <begin position="79"/>
        <end position="101"/>
    </location>
</feature>
<dbReference type="CDD" id="cd17393">
    <property type="entry name" value="MFS_MosC_like"/>
    <property type="match status" value="1"/>
</dbReference>
<dbReference type="PROSITE" id="PS50850">
    <property type="entry name" value="MFS"/>
    <property type="match status" value="1"/>
</dbReference>
<dbReference type="InterPro" id="IPR051788">
    <property type="entry name" value="MFS_Transporter"/>
</dbReference>
<dbReference type="PANTHER" id="PTHR23514">
    <property type="entry name" value="BYPASS OF STOP CODON PROTEIN 6"/>
    <property type="match status" value="1"/>
</dbReference>